<feature type="compositionally biased region" description="Low complexity" evidence="6">
    <location>
        <begin position="1"/>
        <end position="40"/>
    </location>
</feature>
<reference evidence="8" key="1">
    <citation type="submission" date="2021-01" db="EMBL/GenBank/DDBJ databases">
        <authorList>
            <consortium name="Genoscope - CEA"/>
            <person name="William W."/>
        </authorList>
    </citation>
    <scope>NUCLEOTIDE SEQUENCE</scope>
</reference>
<dbReference type="OrthoDB" id="5599753at2759"/>
<gene>
    <name evidence="8" type="ORF">PSON_ATCC_30995.1.T0390238</name>
</gene>
<dbReference type="PANTHER" id="PTHR23292:SF6">
    <property type="entry name" value="FI16602P1-RELATED"/>
    <property type="match status" value="1"/>
</dbReference>
<evidence type="ECO:0000256" key="2">
    <source>
        <dbReference type="ARBA" id="ARBA00005975"/>
    </source>
</evidence>
<evidence type="ECO:0000256" key="5">
    <source>
        <dbReference type="ARBA" id="ARBA00023136"/>
    </source>
</evidence>
<keyword evidence="9" id="KW-1185">Reference proteome</keyword>
<accession>A0A8S1MHT3</accession>
<comment type="subcellular location">
    <subcellularLocation>
        <location evidence="1">Membrane</location>
        <topology evidence="1">Peripheral membrane protein</topology>
    </subcellularLocation>
</comment>
<evidence type="ECO:0000313" key="8">
    <source>
        <dbReference type="EMBL" id="CAD8079688.1"/>
    </source>
</evidence>
<keyword evidence="5" id="KW-0472">Membrane</keyword>
<dbReference type="EMBL" id="CAJJDN010000039">
    <property type="protein sequence ID" value="CAD8079688.1"/>
    <property type="molecule type" value="Genomic_DNA"/>
</dbReference>
<feature type="domain" description="LITAF" evidence="7">
    <location>
        <begin position="83"/>
        <end position="165"/>
    </location>
</feature>
<dbReference type="GO" id="GO:0008270">
    <property type="term" value="F:zinc ion binding"/>
    <property type="evidence" value="ECO:0007669"/>
    <property type="project" value="TreeGrafter"/>
</dbReference>
<name>A0A8S1MHT3_9CILI</name>
<evidence type="ECO:0000313" key="9">
    <source>
        <dbReference type="Proteomes" id="UP000692954"/>
    </source>
</evidence>
<dbReference type="AlphaFoldDB" id="A0A8S1MHT3"/>
<evidence type="ECO:0000256" key="3">
    <source>
        <dbReference type="ARBA" id="ARBA00022723"/>
    </source>
</evidence>
<evidence type="ECO:0000256" key="6">
    <source>
        <dbReference type="SAM" id="MobiDB-lite"/>
    </source>
</evidence>
<dbReference type="GO" id="GO:0016020">
    <property type="term" value="C:membrane"/>
    <property type="evidence" value="ECO:0007669"/>
    <property type="project" value="UniProtKB-SubCell"/>
</dbReference>
<evidence type="ECO:0000259" key="7">
    <source>
        <dbReference type="PROSITE" id="PS51837"/>
    </source>
</evidence>
<dbReference type="Proteomes" id="UP000692954">
    <property type="component" value="Unassembled WGS sequence"/>
</dbReference>
<feature type="region of interest" description="Disordered" evidence="6">
    <location>
        <begin position="1"/>
        <end position="43"/>
    </location>
</feature>
<keyword evidence="4" id="KW-0862">Zinc</keyword>
<dbReference type="InterPro" id="IPR037519">
    <property type="entry name" value="LITAF_fam"/>
</dbReference>
<sequence length="168" mass="19255">MEYNQNNQYGQVSGQQGGYPYQQPYPQQNMYNQPQAYPNYQQPPPYLDPNIPVGQPVNQPQYGNYQQANMQYQSGFVPNGPIYTAAPILRSADGMRFPVQIQCPYCNQSCVTRIEHRVGDGTICASILVLIFCWPLFWLPCCLQDCQDRVHICTHCQKCVGKKKYEVC</sequence>
<dbReference type="Pfam" id="PF10601">
    <property type="entry name" value="zf-LITAF-like"/>
    <property type="match status" value="1"/>
</dbReference>
<comment type="caution">
    <text evidence="8">The sequence shown here is derived from an EMBL/GenBank/DDBJ whole genome shotgun (WGS) entry which is preliminary data.</text>
</comment>
<dbReference type="SMART" id="SM00714">
    <property type="entry name" value="LITAF"/>
    <property type="match status" value="1"/>
</dbReference>
<keyword evidence="3" id="KW-0479">Metal-binding</keyword>
<proteinExistence type="inferred from homology"/>
<dbReference type="InterPro" id="IPR006629">
    <property type="entry name" value="LITAF"/>
</dbReference>
<evidence type="ECO:0000256" key="4">
    <source>
        <dbReference type="ARBA" id="ARBA00022833"/>
    </source>
</evidence>
<evidence type="ECO:0000256" key="1">
    <source>
        <dbReference type="ARBA" id="ARBA00004170"/>
    </source>
</evidence>
<dbReference type="PANTHER" id="PTHR23292">
    <property type="entry name" value="LIPOPOLYSACCHARIDE-INDUCED TUMOR NECROSIS FACTOR-ALPHA FACTOR"/>
    <property type="match status" value="1"/>
</dbReference>
<comment type="similarity">
    <text evidence="2">Belongs to the CDIP1/LITAF family.</text>
</comment>
<dbReference type="PROSITE" id="PS51837">
    <property type="entry name" value="LITAF"/>
    <property type="match status" value="1"/>
</dbReference>
<protein>
    <recommendedName>
        <fullName evidence="7">LITAF domain-containing protein</fullName>
    </recommendedName>
</protein>
<organism evidence="8 9">
    <name type="scientific">Paramecium sonneborni</name>
    <dbReference type="NCBI Taxonomy" id="65129"/>
    <lineage>
        <taxon>Eukaryota</taxon>
        <taxon>Sar</taxon>
        <taxon>Alveolata</taxon>
        <taxon>Ciliophora</taxon>
        <taxon>Intramacronucleata</taxon>
        <taxon>Oligohymenophorea</taxon>
        <taxon>Peniculida</taxon>
        <taxon>Parameciidae</taxon>
        <taxon>Paramecium</taxon>
    </lineage>
</organism>